<feature type="domain" description="Response regulatory" evidence="3">
    <location>
        <begin position="5"/>
        <end position="120"/>
    </location>
</feature>
<dbReference type="Gene3D" id="3.40.50.2300">
    <property type="match status" value="1"/>
</dbReference>
<gene>
    <name evidence="4" type="ORF">SNE35_12865</name>
</gene>
<dbReference type="SMART" id="SM00448">
    <property type="entry name" value="REC"/>
    <property type="match status" value="1"/>
</dbReference>
<evidence type="ECO:0000256" key="2">
    <source>
        <dbReference type="PROSITE-ProRule" id="PRU00169"/>
    </source>
</evidence>
<name>A0ABU5DGJ4_9BURK</name>
<dbReference type="RefSeq" id="WP_320423314.1">
    <property type="nucleotide sequence ID" value="NZ_JAXCLA010000004.1"/>
</dbReference>
<dbReference type="InterPro" id="IPR050595">
    <property type="entry name" value="Bact_response_regulator"/>
</dbReference>
<protein>
    <submittedName>
        <fullName evidence="4">Response regulator</fullName>
    </submittedName>
</protein>
<feature type="modified residue" description="4-aspartylphosphate" evidence="2">
    <location>
        <position position="54"/>
    </location>
</feature>
<evidence type="ECO:0000259" key="3">
    <source>
        <dbReference type="PROSITE" id="PS50110"/>
    </source>
</evidence>
<dbReference type="PANTHER" id="PTHR44591">
    <property type="entry name" value="STRESS RESPONSE REGULATOR PROTEIN 1"/>
    <property type="match status" value="1"/>
</dbReference>
<keyword evidence="5" id="KW-1185">Reference proteome</keyword>
<comment type="caution">
    <text evidence="4">The sequence shown here is derived from an EMBL/GenBank/DDBJ whole genome shotgun (WGS) entry which is preliminary data.</text>
</comment>
<dbReference type="PROSITE" id="PS50110">
    <property type="entry name" value="RESPONSE_REGULATORY"/>
    <property type="match status" value="1"/>
</dbReference>
<evidence type="ECO:0000313" key="5">
    <source>
        <dbReference type="Proteomes" id="UP001285263"/>
    </source>
</evidence>
<dbReference type="InterPro" id="IPR011006">
    <property type="entry name" value="CheY-like_superfamily"/>
</dbReference>
<proteinExistence type="predicted"/>
<evidence type="ECO:0000313" key="4">
    <source>
        <dbReference type="EMBL" id="MDY0745406.1"/>
    </source>
</evidence>
<evidence type="ECO:0000256" key="1">
    <source>
        <dbReference type="ARBA" id="ARBA00022553"/>
    </source>
</evidence>
<organism evidence="4 5">
    <name type="scientific">Roseateles agri</name>
    <dbReference type="NCBI Taxonomy" id="3098619"/>
    <lineage>
        <taxon>Bacteria</taxon>
        <taxon>Pseudomonadati</taxon>
        <taxon>Pseudomonadota</taxon>
        <taxon>Betaproteobacteria</taxon>
        <taxon>Burkholderiales</taxon>
        <taxon>Sphaerotilaceae</taxon>
        <taxon>Roseateles</taxon>
    </lineage>
</organism>
<dbReference type="EMBL" id="JAXCLA010000004">
    <property type="protein sequence ID" value="MDY0745406.1"/>
    <property type="molecule type" value="Genomic_DNA"/>
</dbReference>
<keyword evidence="1 2" id="KW-0597">Phosphoprotein</keyword>
<accession>A0ABU5DGJ4</accession>
<dbReference type="Proteomes" id="UP001285263">
    <property type="component" value="Unassembled WGS sequence"/>
</dbReference>
<reference evidence="4 5" key="1">
    <citation type="submission" date="2023-11" db="EMBL/GenBank/DDBJ databases">
        <title>Paucibacter sp. nov., isolated from fresh soil in Korea.</title>
        <authorList>
            <person name="Le N.T.T."/>
        </authorList>
    </citation>
    <scope>NUCLEOTIDE SEQUENCE [LARGE SCALE GENOMIC DNA]</scope>
    <source>
        <strain evidence="4 5">R3-3</strain>
    </source>
</reference>
<dbReference type="PANTHER" id="PTHR44591:SF3">
    <property type="entry name" value="RESPONSE REGULATORY DOMAIN-CONTAINING PROTEIN"/>
    <property type="match status" value="1"/>
</dbReference>
<dbReference type="SUPFAM" id="SSF52172">
    <property type="entry name" value="CheY-like"/>
    <property type="match status" value="1"/>
</dbReference>
<sequence>MDEVRVVVVDDVADMAETLALSLELDGYSVKTASNGTQALEVIEAYRPHCVLLDINMPGMGGCELSDRLRELYGDEVVLIAVTGWGDPGDRVSDTFSRFDHYIRKPFDPDLLRKVLPPVTA</sequence>
<dbReference type="InterPro" id="IPR001789">
    <property type="entry name" value="Sig_transdc_resp-reg_receiver"/>
</dbReference>
<dbReference type="Pfam" id="PF00072">
    <property type="entry name" value="Response_reg"/>
    <property type="match status" value="1"/>
</dbReference>